<keyword evidence="5 14" id="KW-0808">Transferase</keyword>
<dbReference type="GO" id="GO:0003848">
    <property type="term" value="F:2-amino-4-hydroxy-6-hydroxymethyldihydropteridine diphosphokinase activity"/>
    <property type="evidence" value="ECO:0007669"/>
    <property type="project" value="UniProtKB-EC"/>
</dbReference>
<dbReference type="AlphaFoldDB" id="A0A929L1D3"/>
<comment type="similarity">
    <text evidence="2">Belongs to the HPPK family.</text>
</comment>
<evidence type="ECO:0000259" key="13">
    <source>
        <dbReference type="PROSITE" id="PS00794"/>
    </source>
</evidence>
<feature type="domain" description="7,8-dihydro-6-hydroxymethylpterin-pyrophosphokinase" evidence="13">
    <location>
        <begin position="87"/>
        <end position="98"/>
    </location>
</feature>
<keyword evidence="7" id="KW-0418">Kinase</keyword>
<dbReference type="Pfam" id="PF01288">
    <property type="entry name" value="HPPK"/>
    <property type="match status" value="1"/>
</dbReference>
<proteinExistence type="inferred from homology"/>
<dbReference type="CDD" id="cd00483">
    <property type="entry name" value="HPPK"/>
    <property type="match status" value="1"/>
</dbReference>
<evidence type="ECO:0000256" key="2">
    <source>
        <dbReference type="ARBA" id="ARBA00005810"/>
    </source>
</evidence>
<comment type="caution">
    <text evidence="14">The sequence shown here is derived from an EMBL/GenBank/DDBJ whole genome shotgun (WGS) entry which is preliminary data.</text>
</comment>
<keyword evidence="8" id="KW-0067">ATP-binding</keyword>
<evidence type="ECO:0000256" key="8">
    <source>
        <dbReference type="ARBA" id="ARBA00022840"/>
    </source>
</evidence>
<keyword evidence="6" id="KW-0547">Nucleotide-binding</keyword>
<dbReference type="PANTHER" id="PTHR43071:SF1">
    <property type="entry name" value="2-AMINO-4-HYDROXY-6-HYDROXYMETHYLDIHYDROPTERIDINE PYROPHOSPHOKINASE"/>
    <property type="match status" value="1"/>
</dbReference>
<evidence type="ECO:0000256" key="5">
    <source>
        <dbReference type="ARBA" id="ARBA00022679"/>
    </source>
</evidence>
<name>A0A929L1D3_9SPHI</name>
<accession>A0A929L1D3</accession>
<evidence type="ECO:0000313" key="15">
    <source>
        <dbReference type="Proteomes" id="UP000622475"/>
    </source>
</evidence>
<comment type="pathway">
    <text evidence="1">Cofactor biosynthesis; tetrahydrofolate biosynthesis; 2-amino-4-hydroxy-6-hydroxymethyl-7,8-dihydropteridine diphosphate from 7,8-dihydroneopterin triphosphate: step 4/4.</text>
</comment>
<evidence type="ECO:0000256" key="9">
    <source>
        <dbReference type="ARBA" id="ARBA00022909"/>
    </source>
</evidence>
<evidence type="ECO:0000256" key="10">
    <source>
        <dbReference type="ARBA" id="ARBA00029409"/>
    </source>
</evidence>
<dbReference type="Proteomes" id="UP000622475">
    <property type="component" value="Unassembled WGS sequence"/>
</dbReference>
<keyword evidence="9" id="KW-0289">Folate biosynthesis</keyword>
<dbReference type="SUPFAM" id="SSF55083">
    <property type="entry name" value="6-hydroxymethyl-7,8-dihydropterin pyrophosphokinase, HPPK"/>
    <property type="match status" value="1"/>
</dbReference>
<evidence type="ECO:0000256" key="1">
    <source>
        <dbReference type="ARBA" id="ARBA00005051"/>
    </source>
</evidence>
<dbReference type="NCBIfam" id="TIGR01498">
    <property type="entry name" value="folK"/>
    <property type="match status" value="1"/>
</dbReference>
<organism evidence="14 15">
    <name type="scientific">Mucilaginibacter myungsuensis</name>
    <dbReference type="NCBI Taxonomy" id="649104"/>
    <lineage>
        <taxon>Bacteria</taxon>
        <taxon>Pseudomonadati</taxon>
        <taxon>Bacteroidota</taxon>
        <taxon>Sphingobacteriia</taxon>
        <taxon>Sphingobacteriales</taxon>
        <taxon>Sphingobacteriaceae</taxon>
        <taxon>Mucilaginibacter</taxon>
    </lineage>
</organism>
<dbReference type="InterPro" id="IPR000550">
    <property type="entry name" value="Hppk"/>
</dbReference>
<dbReference type="GO" id="GO:0005524">
    <property type="term" value="F:ATP binding"/>
    <property type="evidence" value="ECO:0007669"/>
    <property type="project" value="UniProtKB-KW"/>
</dbReference>
<dbReference type="EMBL" id="JADFFL010000011">
    <property type="protein sequence ID" value="MBE9664348.1"/>
    <property type="molecule type" value="Genomic_DNA"/>
</dbReference>
<gene>
    <name evidence="14" type="primary">folK</name>
    <name evidence="14" type="ORF">IRJ16_20875</name>
</gene>
<evidence type="ECO:0000256" key="4">
    <source>
        <dbReference type="ARBA" id="ARBA00016218"/>
    </source>
</evidence>
<dbReference type="PROSITE" id="PS00794">
    <property type="entry name" value="HPPK"/>
    <property type="match status" value="1"/>
</dbReference>
<dbReference type="InterPro" id="IPR035907">
    <property type="entry name" value="Hppk_sf"/>
</dbReference>
<dbReference type="GO" id="GO:0016301">
    <property type="term" value="F:kinase activity"/>
    <property type="evidence" value="ECO:0007669"/>
    <property type="project" value="UniProtKB-KW"/>
</dbReference>
<evidence type="ECO:0000256" key="6">
    <source>
        <dbReference type="ARBA" id="ARBA00022741"/>
    </source>
</evidence>
<evidence type="ECO:0000313" key="14">
    <source>
        <dbReference type="EMBL" id="MBE9664348.1"/>
    </source>
</evidence>
<protein>
    <recommendedName>
        <fullName evidence="4">2-amino-4-hydroxy-6-hydroxymethyldihydropteridine pyrophosphokinase</fullName>
        <ecNumber evidence="3">2.7.6.3</ecNumber>
    </recommendedName>
    <alternativeName>
        <fullName evidence="11">6-hydroxymethyl-7,8-dihydropterin pyrophosphokinase</fullName>
    </alternativeName>
    <alternativeName>
        <fullName evidence="12">7,8-dihydro-6-hydroxymethylpterin-pyrophosphokinase</fullName>
    </alternativeName>
</protein>
<keyword evidence="15" id="KW-1185">Reference proteome</keyword>
<dbReference type="Gene3D" id="3.30.70.560">
    <property type="entry name" value="7,8-Dihydro-6-hydroxymethylpterin-pyrophosphokinase HPPK"/>
    <property type="match status" value="1"/>
</dbReference>
<dbReference type="EC" id="2.7.6.3" evidence="3"/>
<evidence type="ECO:0000256" key="3">
    <source>
        <dbReference type="ARBA" id="ARBA00013253"/>
    </source>
</evidence>
<dbReference type="PANTHER" id="PTHR43071">
    <property type="entry name" value="2-AMINO-4-HYDROXY-6-HYDROXYMETHYLDIHYDROPTERIDINE PYROPHOSPHOKINASE"/>
    <property type="match status" value="1"/>
</dbReference>
<evidence type="ECO:0000256" key="7">
    <source>
        <dbReference type="ARBA" id="ARBA00022777"/>
    </source>
</evidence>
<comment type="function">
    <text evidence="10">Catalyzes the transfer of pyrophosphate from adenosine triphosphate (ATP) to 6-hydroxymethyl-7,8-dihydropterin, an enzymatic step in folate biosynthesis pathway.</text>
</comment>
<dbReference type="GO" id="GO:0046656">
    <property type="term" value="P:folic acid biosynthetic process"/>
    <property type="evidence" value="ECO:0007669"/>
    <property type="project" value="UniProtKB-KW"/>
</dbReference>
<evidence type="ECO:0000256" key="12">
    <source>
        <dbReference type="ARBA" id="ARBA00033413"/>
    </source>
</evidence>
<reference evidence="14" key="1">
    <citation type="submission" date="2020-10" db="EMBL/GenBank/DDBJ databases">
        <title>Mucilaginibacter mali sp. nov., isolated from rhizosphere soil of apple orchard.</title>
        <authorList>
            <person name="Lee J.-S."/>
            <person name="Kim H.S."/>
            <person name="Kim J.-S."/>
        </authorList>
    </citation>
    <scope>NUCLEOTIDE SEQUENCE</scope>
    <source>
        <strain evidence="14">KCTC 22746</strain>
    </source>
</reference>
<evidence type="ECO:0000256" key="11">
    <source>
        <dbReference type="ARBA" id="ARBA00029766"/>
    </source>
</evidence>
<dbReference type="RefSeq" id="WP_194113596.1">
    <property type="nucleotide sequence ID" value="NZ_JADFFL010000011.1"/>
</dbReference>
<sequence length="159" mass="18200">MFDIFLLLGSNLGDRRLFLQQAINRVGVEVGVVTEVSSVYETQSWGNTSGPDYLNQVIRVQTQLSARNVLNKVLAIELEFGRERKEKWGARTLDIDILFYADHIVNEPGLTIPHPYLQERRFTMEPLAEIAPLLQHPVLNRTMLELKNELTDSLIVKKL</sequence>